<evidence type="ECO:0000313" key="6">
    <source>
        <dbReference type="Proteomes" id="UP000472260"/>
    </source>
</evidence>
<dbReference type="GO" id="GO:0005576">
    <property type="term" value="C:extracellular region"/>
    <property type="evidence" value="ECO:0007669"/>
    <property type="project" value="UniProtKB-SubCell"/>
</dbReference>
<evidence type="ECO:0000313" key="5">
    <source>
        <dbReference type="Ensembl" id="ENSSANP00000056417.1"/>
    </source>
</evidence>
<keyword evidence="6" id="KW-1185">Reference proteome</keyword>
<dbReference type="Proteomes" id="UP000472260">
    <property type="component" value="Unassembled WGS sequence"/>
</dbReference>
<dbReference type="Pfam" id="PF01410">
    <property type="entry name" value="COLFI"/>
    <property type="match status" value="1"/>
</dbReference>
<evidence type="ECO:0000256" key="1">
    <source>
        <dbReference type="ARBA" id="ARBA00004613"/>
    </source>
</evidence>
<evidence type="ECO:0000256" key="2">
    <source>
        <dbReference type="ARBA" id="ARBA00022525"/>
    </source>
</evidence>
<comment type="subcellular location">
    <subcellularLocation>
        <location evidence="1">Secreted</location>
    </subcellularLocation>
</comment>
<evidence type="ECO:0000259" key="4">
    <source>
        <dbReference type="PROSITE" id="PS51461"/>
    </source>
</evidence>
<sequence length="106" mass="11897">MNFLQLLSAGAEQRITIHCLNVTIWSHAPSEPPSQNAVRFQAWTGETLEPDVLGDNCWQLNGRWQHADFLFRVSDPALLPVVRISNLPKTTASSRFHVEVGPVCFL</sequence>
<dbReference type="InterPro" id="IPR000885">
    <property type="entry name" value="Fib_collagen_C"/>
</dbReference>
<feature type="domain" description="Fibrillar collagen NC1" evidence="4">
    <location>
        <begin position="1"/>
        <end position="106"/>
    </location>
</feature>
<dbReference type="GO" id="GO:0005581">
    <property type="term" value="C:collagen trimer"/>
    <property type="evidence" value="ECO:0007669"/>
    <property type="project" value="UniProtKB-KW"/>
</dbReference>
<protein>
    <recommendedName>
        <fullName evidence="4">Fibrillar collagen NC1 domain-containing protein</fullName>
    </recommendedName>
</protein>
<dbReference type="GO" id="GO:0005201">
    <property type="term" value="F:extracellular matrix structural constituent"/>
    <property type="evidence" value="ECO:0007669"/>
    <property type="project" value="InterPro"/>
</dbReference>
<keyword evidence="2" id="KW-0964">Secreted</keyword>
<reference evidence="5" key="2">
    <citation type="submission" date="2025-09" db="UniProtKB">
        <authorList>
            <consortium name="Ensembl"/>
        </authorList>
    </citation>
    <scope>IDENTIFICATION</scope>
</reference>
<dbReference type="Gene3D" id="2.60.120.1000">
    <property type="match status" value="1"/>
</dbReference>
<reference evidence="5" key="1">
    <citation type="submission" date="2025-08" db="UniProtKB">
        <authorList>
            <consortium name="Ensembl"/>
        </authorList>
    </citation>
    <scope>IDENTIFICATION</scope>
</reference>
<proteinExistence type="predicted"/>
<name>A0A671PCB1_9TELE</name>
<organism evidence="5 6">
    <name type="scientific">Sinocyclocheilus anshuiensis</name>
    <dbReference type="NCBI Taxonomy" id="1608454"/>
    <lineage>
        <taxon>Eukaryota</taxon>
        <taxon>Metazoa</taxon>
        <taxon>Chordata</taxon>
        <taxon>Craniata</taxon>
        <taxon>Vertebrata</taxon>
        <taxon>Euteleostomi</taxon>
        <taxon>Actinopterygii</taxon>
        <taxon>Neopterygii</taxon>
        <taxon>Teleostei</taxon>
        <taxon>Ostariophysi</taxon>
        <taxon>Cypriniformes</taxon>
        <taxon>Cyprinidae</taxon>
        <taxon>Cyprininae</taxon>
        <taxon>Sinocyclocheilus</taxon>
    </lineage>
</organism>
<accession>A0A671PCB1</accession>
<dbReference type="AlphaFoldDB" id="A0A671PCB1"/>
<dbReference type="PROSITE" id="PS51461">
    <property type="entry name" value="NC1_FIB"/>
    <property type="match status" value="1"/>
</dbReference>
<evidence type="ECO:0000256" key="3">
    <source>
        <dbReference type="ARBA" id="ARBA00023119"/>
    </source>
</evidence>
<keyword evidence="3" id="KW-0176">Collagen</keyword>
<dbReference type="Ensembl" id="ENSSANT00000060037.1">
    <property type="protein sequence ID" value="ENSSANP00000056417.1"/>
    <property type="gene ID" value="ENSSANG00000028284.1"/>
</dbReference>